<accession>A0ABN0QWC9</accession>
<evidence type="ECO:0000313" key="1">
    <source>
        <dbReference type="EMBL" id="EUA88993.1"/>
    </source>
</evidence>
<proteinExistence type="predicted"/>
<dbReference type="EMBL" id="JAOL01000131">
    <property type="protein sequence ID" value="EUA88993.1"/>
    <property type="molecule type" value="Genomic_DNA"/>
</dbReference>
<comment type="caution">
    <text evidence="1">The sequence shown here is derived from an EMBL/GenBank/DDBJ whole genome shotgun (WGS) entry which is preliminary data.</text>
</comment>
<organism evidence="1 2">
    <name type="scientific">Mycobacterium ulcerans str. Harvey</name>
    <dbReference type="NCBI Taxonomy" id="1299332"/>
    <lineage>
        <taxon>Bacteria</taxon>
        <taxon>Bacillati</taxon>
        <taxon>Actinomycetota</taxon>
        <taxon>Actinomycetes</taxon>
        <taxon>Mycobacteriales</taxon>
        <taxon>Mycobacteriaceae</taxon>
        <taxon>Mycobacterium</taxon>
        <taxon>Mycobacterium ulcerans group</taxon>
    </lineage>
</organism>
<evidence type="ECO:0000313" key="2">
    <source>
        <dbReference type="Proteomes" id="UP000020681"/>
    </source>
</evidence>
<dbReference type="Proteomes" id="UP000020681">
    <property type="component" value="Unassembled WGS sequence"/>
</dbReference>
<gene>
    <name evidence="1" type="ORF">I551_4572</name>
</gene>
<protein>
    <submittedName>
        <fullName evidence="1">Uncharacterized protein</fullName>
    </submittedName>
</protein>
<keyword evidence="2" id="KW-1185">Reference proteome</keyword>
<sequence length="46" mass="4898">MQGWRAPVRPLPRWPITVSRGWVGSVSLAVAEVVGHDIAALDGFAA</sequence>
<reference evidence="1 2" key="1">
    <citation type="submission" date="2014-01" db="EMBL/GenBank/DDBJ databases">
        <authorList>
            <person name="Dobos K."/>
            <person name="Lenaerts A."/>
            <person name="Ordway D."/>
            <person name="DeGroote M.A."/>
            <person name="Parker T."/>
            <person name="Sizemore C."/>
            <person name="Tallon L.J."/>
            <person name="Sadzewicz L.K."/>
            <person name="Sengamalay N."/>
            <person name="Fraser C.M."/>
            <person name="Hine E."/>
            <person name="Shefchek K.A."/>
            <person name="Das S.P."/>
            <person name="Tettelin H."/>
        </authorList>
    </citation>
    <scope>NUCLEOTIDE SEQUENCE [LARGE SCALE GENOMIC DNA]</scope>
    <source>
        <strain evidence="1 2">Harvey</strain>
    </source>
</reference>
<name>A0ABN0QWC9_MYCUL</name>